<dbReference type="PROSITE" id="PS50851">
    <property type="entry name" value="CHEW"/>
    <property type="match status" value="1"/>
</dbReference>
<evidence type="ECO:0000313" key="2">
    <source>
        <dbReference type="EMBL" id="MCE4554952.1"/>
    </source>
</evidence>
<name>A0ABS8XVN7_9BURK</name>
<keyword evidence="3" id="KW-1185">Reference proteome</keyword>
<dbReference type="RefSeq" id="WP_233371955.1">
    <property type="nucleotide sequence ID" value="NZ_JAJTWU010000003.1"/>
</dbReference>
<organism evidence="2 3">
    <name type="scientific">Pelomonas cellulosilytica</name>
    <dbReference type="NCBI Taxonomy" id="2906762"/>
    <lineage>
        <taxon>Bacteria</taxon>
        <taxon>Pseudomonadati</taxon>
        <taxon>Pseudomonadota</taxon>
        <taxon>Betaproteobacteria</taxon>
        <taxon>Burkholderiales</taxon>
        <taxon>Sphaerotilaceae</taxon>
        <taxon>Roseateles</taxon>
    </lineage>
</organism>
<dbReference type="Gene3D" id="2.40.50.180">
    <property type="entry name" value="CheA-289, Domain 4"/>
    <property type="match status" value="1"/>
</dbReference>
<dbReference type="SMART" id="SM00260">
    <property type="entry name" value="CheW"/>
    <property type="match status" value="1"/>
</dbReference>
<sequence length="177" mass="19414">MSNKTALRELQQRLAERMQVARETTLIAKWLAVECAGVGLLFSLKQANEIFAPVPIKPVPYAKPWLAGVANLRGGLFTVVDMSVYLGLRESAAPGRAVSPQARLVSLSSELNLNCALLVDRLAGLRSDEQVPLAAEQPTGVRPRFAGTLRRDEAGRTWQEINLEALSRQENFLHIVA</sequence>
<protein>
    <submittedName>
        <fullName evidence="2">Chemotaxis protein CheW</fullName>
    </submittedName>
</protein>
<reference evidence="2 3" key="1">
    <citation type="submission" date="2021-12" db="EMBL/GenBank/DDBJ databases">
        <title>Genome seq of P8.</title>
        <authorList>
            <person name="Seo T."/>
        </authorList>
    </citation>
    <scope>NUCLEOTIDE SEQUENCE [LARGE SCALE GENOMIC DNA]</scope>
    <source>
        <strain evidence="2 3">P8</strain>
    </source>
</reference>
<proteinExistence type="predicted"/>
<dbReference type="SUPFAM" id="SSF50341">
    <property type="entry name" value="CheW-like"/>
    <property type="match status" value="1"/>
</dbReference>
<dbReference type="EMBL" id="JAJTWU010000003">
    <property type="protein sequence ID" value="MCE4554952.1"/>
    <property type="molecule type" value="Genomic_DNA"/>
</dbReference>
<dbReference type="InterPro" id="IPR002545">
    <property type="entry name" value="CheW-lke_dom"/>
</dbReference>
<comment type="caution">
    <text evidence="2">The sequence shown here is derived from an EMBL/GenBank/DDBJ whole genome shotgun (WGS) entry which is preliminary data.</text>
</comment>
<dbReference type="InterPro" id="IPR036061">
    <property type="entry name" value="CheW-like_dom_sf"/>
</dbReference>
<dbReference type="Proteomes" id="UP001200741">
    <property type="component" value="Unassembled WGS sequence"/>
</dbReference>
<evidence type="ECO:0000259" key="1">
    <source>
        <dbReference type="PROSITE" id="PS50851"/>
    </source>
</evidence>
<accession>A0ABS8XVN7</accession>
<dbReference type="Pfam" id="PF01584">
    <property type="entry name" value="CheW"/>
    <property type="match status" value="1"/>
</dbReference>
<feature type="domain" description="CheW-like" evidence="1">
    <location>
        <begin position="27"/>
        <end position="172"/>
    </location>
</feature>
<evidence type="ECO:0000313" key="3">
    <source>
        <dbReference type="Proteomes" id="UP001200741"/>
    </source>
</evidence>
<gene>
    <name evidence="2" type="ORF">LXT13_10995</name>
</gene>